<accession>A0A917S9F9</accession>
<organism evidence="2 3">
    <name type="scientific">Sporolactobacillus putidus</name>
    <dbReference type="NCBI Taxonomy" id="492735"/>
    <lineage>
        <taxon>Bacteria</taxon>
        <taxon>Bacillati</taxon>
        <taxon>Bacillota</taxon>
        <taxon>Bacilli</taxon>
        <taxon>Bacillales</taxon>
        <taxon>Sporolactobacillaceae</taxon>
        <taxon>Sporolactobacillus</taxon>
    </lineage>
</organism>
<reference evidence="2" key="2">
    <citation type="submission" date="2020-09" db="EMBL/GenBank/DDBJ databases">
        <authorList>
            <person name="Sun Q."/>
            <person name="Ohkuma M."/>
        </authorList>
    </citation>
    <scope>NUCLEOTIDE SEQUENCE</scope>
    <source>
        <strain evidence="2">JCM 15325</strain>
    </source>
</reference>
<evidence type="ECO:0008006" key="4">
    <source>
        <dbReference type="Google" id="ProtNLM"/>
    </source>
</evidence>
<protein>
    <recommendedName>
        <fullName evidence="4">DUF2642 domain-containing protein</fullName>
    </recommendedName>
</protein>
<keyword evidence="3" id="KW-1185">Reference proteome</keyword>
<proteinExistence type="predicted"/>
<name>A0A917S9F9_9BACL</name>
<keyword evidence="1" id="KW-0812">Transmembrane</keyword>
<feature type="transmembrane region" description="Helical" evidence="1">
    <location>
        <begin position="42"/>
        <end position="59"/>
    </location>
</feature>
<reference evidence="2" key="1">
    <citation type="journal article" date="2014" name="Int. J. Syst. Evol. Microbiol.">
        <title>Complete genome sequence of Corynebacterium casei LMG S-19264T (=DSM 44701T), isolated from a smear-ripened cheese.</title>
        <authorList>
            <consortium name="US DOE Joint Genome Institute (JGI-PGF)"/>
            <person name="Walter F."/>
            <person name="Albersmeier A."/>
            <person name="Kalinowski J."/>
            <person name="Ruckert C."/>
        </authorList>
    </citation>
    <scope>NUCLEOTIDE SEQUENCE</scope>
    <source>
        <strain evidence="2">JCM 15325</strain>
    </source>
</reference>
<dbReference type="InterPro" id="IPR010920">
    <property type="entry name" value="LSM_dom_sf"/>
</dbReference>
<evidence type="ECO:0000313" key="2">
    <source>
        <dbReference type="EMBL" id="GGL65763.1"/>
    </source>
</evidence>
<comment type="caution">
    <text evidence="2">The sequence shown here is derived from an EMBL/GenBank/DDBJ whole genome shotgun (WGS) entry which is preliminary data.</text>
</comment>
<sequence length="66" mass="7789">MHQLIMQCRGEAVEVWDHNGRVYRGVIDGVDPRGGVFLRDPFFRRVFIPFFLIAAIILLRTRTRIF</sequence>
<evidence type="ECO:0000256" key="1">
    <source>
        <dbReference type="SAM" id="Phobius"/>
    </source>
</evidence>
<dbReference type="SUPFAM" id="SSF50182">
    <property type="entry name" value="Sm-like ribonucleoproteins"/>
    <property type="match status" value="1"/>
</dbReference>
<dbReference type="EMBL" id="BMOK01000025">
    <property type="protein sequence ID" value="GGL65763.1"/>
    <property type="molecule type" value="Genomic_DNA"/>
</dbReference>
<evidence type="ECO:0000313" key="3">
    <source>
        <dbReference type="Proteomes" id="UP000654670"/>
    </source>
</evidence>
<dbReference type="AlphaFoldDB" id="A0A917S9F9"/>
<gene>
    <name evidence="2" type="ORF">GCM10007968_32240</name>
</gene>
<keyword evidence="1" id="KW-0472">Membrane</keyword>
<dbReference type="Proteomes" id="UP000654670">
    <property type="component" value="Unassembled WGS sequence"/>
</dbReference>
<keyword evidence="1" id="KW-1133">Transmembrane helix</keyword>